<evidence type="ECO:0000313" key="2">
    <source>
        <dbReference type="EMBL" id="KAK3233133.1"/>
    </source>
</evidence>
<comment type="caution">
    <text evidence="2">The sequence shown here is derived from an EMBL/GenBank/DDBJ whole genome shotgun (WGS) entry which is preliminary data.</text>
</comment>
<keyword evidence="3" id="KW-1185">Reference proteome</keyword>
<accession>A0AAE0BBY3</accession>
<dbReference type="AlphaFoldDB" id="A0AAE0BBY3"/>
<feature type="region of interest" description="Disordered" evidence="1">
    <location>
        <begin position="83"/>
        <end position="102"/>
    </location>
</feature>
<name>A0AAE0BBY3_9CHLO</name>
<dbReference type="EMBL" id="LGRX02035799">
    <property type="protein sequence ID" value="KAK3233133.1"/>
    <property type="molecule type" value="Genomic_DNA"/>
</dbReference>
<organism evidence="2 3">
    <name type="scientific">Cymbomonas tetramitiformis</name>
    <dbReference type="NCBI Taxonomy" id="36881"/>
    <lineage>
        <taxon>Eukaryota</taxon>
        <taxon>Viridiplantae</taxon>
        <taxon>Chlorophyta</taxon>
        <taxon>Pyramimonadophyceae</taxon>
        <taxon>Pyramimonadales</taxon>
        <taxon>Pyramimonadaceae</taxon>
        <taxon>Cymbomonas</taxon>
    </lineage>
</organism>
<protein>
    <submittedName>
        <fullName evidence="2">Uncharacterized protein</fullName>
    </submittedName>
</protein>
<gene>
    <name evidence="2" type="ORF">CYMTET_56554</name>
</gene>
<sequence>MGKLTLNTTILKETDEVFDLHVKWKRNGGGYAINYYAIFTEEAYDALAKAGKQTVRFPAGVDDRGRHSIASVTLEVGRWSAKGTGTIERQTPRVPRSREEQGGRLDKIADEVASKLINKVESKAGEVLQKAAVSGKQSTPETKTLLNKNINKQLERFNEAKPVTMNELRELHKEHDKRK</sequence>
<reference evidence="2 3" key="1">
    <citation type="journal article" date="2015" name="Genome Biol. Evol.">
        <title>Comparative Genomics of a Bacterivorous Green Alga Reveals Evolutionary Causalities and Consequences of Phago-Mixotrophic Mode of Nutrition.</title>
        <authorList>
            <person name="Burns J.A."/>
            <person name="Paasch A."/>
            <person name="Narechania A."/>
            <person name="Kim E."/>
        </authorList>
    </citation>
    <scope>NUCLEOTIDE SEQUENCE [LARGE SCALE GENOMIC DNA]</scope>
    <source>
        <strain evidence="2 3">PLY_AMNH</strain>
    </source>
</reference>
<evidence type="ECO:0000313" key="3">
    <source>
        <dbReference type="Proteomes" id="UP001190700"/>
    </source>
</evidence>
<evidence type="ECO:0000256" key="1">
    <source>
        <dbReference type="SAM" id="MobiDB-lite"/>
    </source>
</evidence>
<proteinExistence type="predicted"/>
<dbReference type="Proteomes" id="UP001190700">
    <property type="component" value="Unassembled WGS sequence"/>
</dbReference>